<keyword evidence="4" id="KW-0050">Antiport</keyword>
<feature type="compositionally biased region" description="Polar residues" evidence="18">
    <location>
        <begin position="490"/>
        <end position="501"/>
    </location>
</feature>
<comment type="subcellular location">
    <subcellularLocation>
        <location evidence="1">Membrane</location>
        <topology evidence="1">Multi-pass membrane protein</topology>
    </subcellularLocation>
</comment>
<feature type="transmembrane region" description="Helical" evidence="19">
    <location>
        <begin position="40"/>
        <end position="62"/>
    </location>
</feature>
<keyword evidence="13" id="KW-0915">Sodium</keyword>
<feature type="transmembrane region" description="Helical" evidence="19">
    <location>
        <begin position="300"/>
        <end position="321"/>
    </location>
</feature>
<proteinExistence type="inferred from homology"/>
<dbReference type="AlphaFoldDB" id="A0AAD9BQW7"/>
<dbReference type="PANTHER" id="PTHR10846">
    <property type="entry name" value="SODIUM/POTASSIUM/CALCIUM EXCHANGER"/>
    <property type="match status" value="1"/>
</dbReference>
<name>A0AAD9BQW7_DISEL</name>
<accession>A0AAD9BQW7</accession>
<evidence type="ECO:0000256" key="8">
    <source>
        <dbReference type="ARBA" id="ARBA00022729"/>
    </source>
</evidence>
<keyword evidence="10" id="KW-0769">Symport</keyword>
<feature type="transmembrane region" description="Helical" evidence="19">
    <location>
        <begin position="570"/>
        <end position="593"/>
    </location>
</feature>
<feature type="transmembrane region" description="Helical" evidence="19">
    <location>
        <begin position="605"/>
        <end position="628"/>
    </location>
</feature>
<keyword evidence="5" id="KW-0633">Potassium transport</keyword>
<feature type="domain" description="Sodium/calcium exchanger membrane region" evidence="20">
    <location>
        <begin position="182"/>
        <end position="317"/>
    </location>
</feature>
<keyword evidence="6" id="KW-0109">Calcium transport</keyword>
<evidence type="ECO:0000256" key="17">
    <source>
        <dbReference type="ARBA" id="ARBA00033627"/>
    </source>
</evidence>
<evidence type="ECO:0000256" key="9">
    <source>
        <dbReference type="ARBA" id="ARBA00022837"/>
    </source>
</evidence>
<dbReference type="GO" id="GO:0015293">
    <property type="term" value="F:symporter activity"/>
    <property type="evidence" value="ECO:0007669"/>
    <property type="project" value="UniProtKB-KW"/>
</dbReference>
<comment type="similarity">
    <text evidence="2">Belongs to the Ca(2+):cation antiporter (CaCA) (TC 2.A.19) family. SLC24A subfamily.</text>
</comment>
<dbReference type="GO" id="GO:0006874">
    <property type="term" value="P:intracellular calcium ion homeostasis"/>
    <property type="evidence" value="ECO:0007669"/>
    <property type="project" value="TreeGrafter"/>
</dbReference>
<comment type="caution">
    <text evidence="21">The sequence shown here is derived from an EMBL/GenBank/DDBJ whole genome shotgun (WGS) entry which is preliminary data.</text>
</comment>
<keyword evidence="7 19" id="KW-0812">Transmembrane</keyword>
<dbReference type="FunFam" id="1.20.1420.30:FF:000006">
    <property type="entry name" value="sodium/potassium/calcium exchanger 4 isoform X1"/>
    <property type="match status" value="1"/>
</dbReference>
<evidence type="ECO:0000259" key="20">
    <source>
        <dbReference type="Pfam" id="PF01699"/>
    </source>
</evidence>
<keyword evidence="14" id="KW-0406">Ion transport</keyword>
<evidence type="ECO:0000256" key="19">
    <source>
        <dbReference type="SAM" id="Phobius"/>
    </source>
</evidence>
<feature type="non-terminal residue" evidence="21">
    <location>
        <position position="690"/>
    </location>
</feature>
<evidence type="ECO:0000256" key="15">
    <source>
        <dbReference type="ARBA" id="ARBA00023136"/>
    </source>
</evidence>
<evidence type="ECO:0000256" key="5">
    <source>
        <dbReference type="ARBA" id="ARBA00022538"/>
    </source>
</evidence>
<feature type="domain" description="Sodium/calcium exchanger membrane region" evidence="20">
    <location>
        <begin position="572"/>
        <end position="689"/>
    </location>
</feature>
<dbReference type="GO" id="GO:0005886">
    <property type="term" value="C:plasma membrane"/>
    <property type="evidence" value="ECO:0007669"/>
    <property type="project" value="TreeGrafter"/>
</dbReference>
<evidence type="ECO:0000256" key="11">
    <source>
        <dbReference type="ARBA" id="ARBA00022958"/>
    </source>
</evidence>
<feature type="transmembrane region" description="Helical" evidence="19">
    <location>
        <begin position="275"/>
        <end position="294"/>
    </location>
</feature>
<evidence type="ECO:0000256" key="16">
    <source>
        <dbReference type="ARBA" id="ARBA00023201"/>
    </source>
</evidence>
<evidence type="ECO:0000256" key="13">
    <source>
        <dbReference type="ARBA" id="ARBA00023053"/>
    </source>
</evidence>
<evidence type="ECO:0000256" key="6">
    <source>
        <dbReference type="ARBA" id="ARBA00022568"/>
    </source>
</evidence>
<evidence type="ECO:0000313" key="22">
    <source>
        <dbReference type="Proteomes" id="UP001228049"/>
    </source>
</evidence>
<dbReference type="Pfam" id="PF01699">
    <property type="entry name" value="Na_Ca_ex"/>
    <property type="match status" value="2"/>
</dbReference>
<dbReference type="NCBIfam" id="TIGR00367">
    <property type="entry name" value="calcium/sodium antiporter"/>
    <property type="match status" value="1"/>
</dbReference>
<reference evidence="21" key="1">
    <citation type="submission" date="2023-04" db="EMBL/GenBank/DDBJ databases">
        <title>Chromosome-level genome of Chaenocephalus aceratus.</title>
        <authorList>
            <person name="Park H."/>
        </authorList>
    </citation>
    <scope>NUCLEOTIDE SEQUENCE</scope>
    <source>
        <strain evidence="21">DE</strain>
        <tissue evidence="21">Muscle</tissue>
    </source>
</reference>
<evidence type="ECO:0000256" key="7">
    <source>
        <dbReference type="ARBA" id="ARBA00022692"/>
    </source>
</evidence>
<keyword evidence="8" id="KW-0732">Signal</keyword>
<dbReference type="EMBL" id="JASDAP010000020">
    <property type="protein sequence ID" value="KAK1886334.1"/>
    <property type="molecule type" value="Genomic_DNA"/>
</dbReference>
<keyword evidence="9" id="KW-0106">Calcium</keyword>
<evidence type="ECO:0000256" key="10">
    <source>
        <dbReference type="ARBA" id="ARBA00022847"/>
    </source>
</evidence>
<dbReference type="InterPro" id="IPR004837">
    <property type="entry name" value="NaCa_Exmemb"/>
</dbReference>
<comment type="catalytic activity">
    <reaction evidence="17">
        <text>Ca(2+)(out) + K(+)(out) + 4 Na(+)(in) = Ca(2+)(in) + K(+)(in) + 4 Na(+)(out)</text>
        <dbReference type="Rhea" id="RHEA:69967"/>
        <dbReference type="ChEBI" id="CHEBI:29101"/>
        <dbReference type="ChEBI" id="CHEBI:29103"/>
        <dbReference type="ChEBI" id="CHEBI:29108"/>
    </reaction>
</comment>
<protein>
    <submittedName>
        <fullName evidence="21">Sodium/potassium/calcium exchanger 4</fullName>
    </submittedName>
</protein>
<dbReference type="Gene3D" id="1.20.1420.30">
    <property type="entry name" value="NCX, central ion-binding region"/>
    <property type="match status" value="2"/>
</dbReference>
<evidence type="ECO:0000256" key="1">
    <source>
        <dbReference type="ARBA" id="ARBA00004141"/>
    </source>
</evidence>
<keyword evidence="12 19" id="KW-1133">Transmembrane helix</keyword>
<evidence type="ECO:0000313" key="21">
    <source>
        <dbReference type="EMBL" id="KAK1886334.1"/>
    </source>
</evidence>
<dbReference type="GO" id="GO:0008273">
    <property type="term" value="F:calcium, potassium:sodium antiporter activity"/>
    <property type="evidence" value="ECO:0007669"/>
    <property type="project" value="TreeGrafter"/>
</dbReference>
<sequence>MDVAAAEGISLPGIRLRNRPKQVMPNQRKVKARRKRRKELVLIQICLFGGLILVVKGFSFLAENSGFHVSGPSSDGQERWGGRRLLQEVENSSLEEIESEGSKNCTAPALHEFPTDLFTHKERTEGAVALHVLCQPSPLPILSPGSPPSFPSLLWQYCFSACMTTPTGLSSVAQQGSICKTIYMFCALALVCDDYFVPPWRSCRLQLSEDVAGATFMAAGSSAPELFTSIIGVFITKGDVGVGTIVGSAVFNILCIIGVCGFFAGQAVKLSHWALLRDSTYYTFSITALIVFIYDEEVCWWESLILILMYAIYILIMKFNGRAHRYFDRRKKGSVNLSNGLTGSTDLEDNVTCDATAVLLKKASNQLQPSLLRQLVLHVILRAMPRENMTQIWALGQELYSSQQRPEVGGVKMLHKNVGRLFDRTSEANFHCTPSVLMVDELLCAYPHQLSFSEAGMRIMITSHFSPRTRLTMASRMLINERQRLINTSETRVNRITNGDSDSAARAQGRRGLENGMGGGEGEDGDSGPSVPFKIPAGAGNKLKWITMWPLSLLLFFTVPNCAKRRWERWFMVSFFTATIWIAGLSYIMVWMVTVIGFTLGIPDVIMGITFLAAGTSVPDCMASLIVARQGLGDMAISNSIGSNVFDILVGLGLPWAVQTLCIDYGSTIHLNSRGLIFSVGLLLASVFVT</sequence>
<evidence type="ECO:0000256" key="18">
    <source>
        <dbReference type="SAM" id="MobiDB-lite"/>
    </source>
</evidence>
<dbReference type="Proteomes" id="UP001228049">
    <property type="component" value="Unassembled WGS sequence"/>
</dbReference>
<evidence type="ECO:0000256" key="12">
    <source>
        <dbReference type="ARBA" id="ARBA00022989"/>
    </source>
</evidence>
<keyword evidence="16" id="KW-0739">Sodium transport</keyword>
<keyword evidence="15 19" id="KW-0472">Membrane</keyword>
<dbReference type="InterPro" id="IPR004481">
    <property type="entry name" value="K/Na/Ca-exchanger"/>
</dbReference>
<evidence type="ECO:0000256" key="2">
    <source>
        <dbReference type="ARBA" id="ARBA00005364"/>
    </source>
</evidence>
<gene>
    <name evidence="21" type="ORF">KUDE01_030049</name>
</gene>
<evidence type="ECO:0000256" key="3">
    <source>
        <dbReference type="ARBA" id="ARBA00022448"/>
    </source>
</evidence>
<organism evidence="21 22">
    <name type="scientific">Dissostichus eleginoides</name>
    <name type="common">Patagonian toothfish</name>
    <name type="synonym">Dissostichus amissus</name>
    <dbReference type="NCBI Taxonomy" id="100907"/>
    <lineage>
        <taxon>Eukaryota</taxon>
        <taxon>Metazoa</taxon>
        <taxon>Chordata</taxon>
        <taxon>Craniata</taxon>
        <taxon>Vertebrata</taxon>
        <taxon>Euteleostomi</taxon>
        <taxon>Actinopterygii</taxon>
        <taxon>Neopterygii</taxon>
        <taxon>Teleostei</taxon>
        <taxon>Neoteleostei</taxon>
        <taxon>Acanthomorphata</taxon>
        <taxon>Eupercaria</taxon>
        <taxon>Perciformes</taxon>
        <taxon>Notothenioidei</taxon>
        <taxon>Nototheniidae</taxon>
        <taxon>Dissostichus</taxon>
    </lineage>
</organism>
<evidence type="ECO:0000256" key="14">
    <source>
        <dbReference type="ARBA" id="ARBA00023065"/>
    </source>
</evidence>
<feature type="region of interest" description="Disordered" evidence="18">
    <location>
        <begin position="490"/>
        <end position="531"/>
    </location>
</feature>
<keyword evidence="11" id="KW-0630">Potassium</keyword>
<dbReference type="PANTHER" id="PTHR10846:SF42">
    <property type="entry name" value="SODIUM_POTASSIUM_CALCIUM EXCHANGER 3"/>
    <property type="match status" value="1"/>
</dbReference>
<evidence type="ECO:0000256" key="4">
    <source>
        <dbReference type="ARBA" id="ARBA00022449"/>
    </source>
</evidence>
<dbReference type="FunFam" id="1.20.1420.30:FF:000009">
    <property type="entry name" value="sodium/potassium/calcium exchanger 5 isoform X2"/>
    <property type="match status" value="1"/>
</dbReference>
<keyword evidence="22" id="KW-1185">Reference proteome</keyword>
<feature type="transmembrane region" description="Helical" evidence="19">
    <location>
        <begin position="240"/>
        <end position="263"/>
    </location>
</feature>
<dbReference type="InterPro" id="IPR044880">
    <property type="entry name" value="NCX_ion-bd_dom_sf"/>
</dbReference>
<keyword evidence="3" id="KW-0813">Transport</keyword>
<dbReference type="GO" id="GO:0005262">
    <property type="term" value="F:calcium channel activity"/>
    <property type="evidence" value="ECO:0007669"/>
    <property type="project" value="TreeGrafter"/>
</dbReference>